<dbReference type="InterPro" id="IPR013078">
    <property type="entry name" value="His_Pase_superF_clade-1"/>
</dbReference>
<reference evidence="1" key="1">
    <citation type="submission" date="2003-11" db="EMBL/GenBank/DDBJ databases">
        <authorList>
            <person name="Heidelberg J.F."/>
            <person name="Eisen J.A."/>
            <person name="Nelson W.C."/>
            <person name="DeLong E.F."/>
        </authorList>
    </citation>
    <scope>NUCLEOTIDE SEQUENCE</scope>
</reference>
<dbReference type="Pfam" id="PF00300">
    <property type="entry name" value="His_Phos_1"/>
    <property type="match status" value="1"/>
</dbReference>
<dbReference type="Gene3D" id="3.40.50.1240">
    <property type="entry name" value="Phosphoglycerate mutase-like"/>
    <property type="match status" value="1"/>
</dbReference>
<reference evidence="1" key="2">
    <citation type="submission" date="2003-12" db="EMBL/GenBank/DDBJ databases">
        <title>Monterey Bay Coastal Ocean Microbial Observatory environmental clone sequencing.</title>
        <authorList>
            <person name="DeLong E.F."/>
        </authorList>
    </citation>
    <scope>NUCLEOTIDE SEQUENCE</scope>
</reference>
<evidence type="ECO:0000313" key="1">
    <source>
        <dbReference type="EMBL" id="AAR38418.1"/>
    </source>
</evidence>
<proteinExistence type="predicted"/>
<dbReference type="InterPro" id="IPR029033">
    <property type="entry name" value="His_PPase_superfam"/>
</dbReference>
<gene>
    <name evidence="1" type="ORF">MBMO_EBAC080-L028H02.82</name>
</gene>
<accession>Q6SF04</accession>
<dbReference type="EMBL" id="AY458649">
    <property type="protein sequence ID" value="AAR38418.1"/>
    <property type="molecule type" value="Genomic_DNA"/>
</dbReference>
<sequence length="158" mass="17018">MLTRRLLILGFLTACTASDQVKLPAGTRLILLRHAERAGLDLNKVGRARAELLVRALADVHIDAIYSPRLQRNLDTVAPLAAARGLTVHHLPTDNPAARLMADGAGKTIVWVGNKGNIASIWQALDIAGPAPLAHEDLHFLDAPGFGPMQVTKRNFSL</sequence>
<evidence type="ECO:0008006" key="2">
    <source>
        <dbReference type="Google" id="ProtNLM"/>
    </source>
</evidence>
<protein>
    <recommendedName>
        <fullName evidence="2">Phosphoglycerate mutase family protein</fullName>
    </recommendedName>
</protein>
<dbReference type="SUPFAM" id="SSF53254">
    <property type="entry name" value="Phosphoglycerate mutase-like"/>
    <property type="match status" value="1"/>
</dbReference>
<name>Q6SF04_9BACT</name>
<dbReference type="AlphaFoldDB" id="Q6SF04"/>
<organism evidence="1">
    <name type="scientific">uncultured marine bacterium 582</name>
    <dbReference type="NCBI Taxonomy" id="257402"/>
    <lineage>
        <taxon>Bacteria</taxon>
        <taxon>environmental samples</taxon>
    </lineage>
</organism>